<dbReference type="AlphaFoldDB" id="A0A7W8FCC4"/>
<feature type="region of interest" description="Disordered" evidence="1">
    <location>
        <begin position="1"/>
        <end position="69"/>
    </location>
</feature>
<proteinExistence type="predicted"/>
<dbReference type="Proteomes" id="UP000568022">
    <property type="component" value="Unassembled WGS sequence"/>
</dbReference>
<organism evidence="2 3">
    <name type="scientific">Streptomyces griseoloalbus</name>
    <dbReference type="NCBI Taxonomy" id="67303"/>
    <lineage>
        <taxon>Bacteria</taxon>
        <taxon>Bacillati</taxon>
        <taxon>Actinomycetota</taxon>
        <taxon>Actinomycetes</taxon>
        <taxon>Kitasatosporales</taxon>
        <taxon>Streptomycetaceae</taxon>
        <taxon>Streptomyces</taxon>
    </lineage>
</organism>
<accession>A0A7W8FCC4</accession>
<dbReference type="EMBL" id="JACHJE010000012">
    <property type="protein sequence ID" value="MBB5128311.1"/>
    <property type="molecule type" value="Genomic_DNA"/>
</dbReference>
<evidence type="ECO:0000313" key="3">
    <source>
        <dbReference type="Proteomes" id="UP000568022"/>
    </source>
</evidence>
<keyword evidence="3" id="KW-1185">Reference proteome</keyword>
<sequence>MTRLGGDRGEIHDAVGSLEPADSTDLGAGVETGTDQDLREPAEAIRTADRLDRPRPIDSSLRAGKLTPE</sequence>
<comment type="caution">
    <text evidence="2">The sequence shown here is derived from an EMBL/GenBank/DDBJ whole genome shotgun (WGS) entry which is preliminary data.</text>
</comment>
<evidence type="ECO:0000313" key="2">
    <source>
        <dbReference type="EMBL" id="MBB5128311.1"/>
    </source>
</evidence>
<feature type="compositionally biased region" description="Basic and acidic residues" evidence="1">
    <location>
        <begin position="36"/>
        <end position="56"/>
    </location>
</feature>
<gene>
    <name evidence="2" type="ORF">FHS32_005086</name>
</gene>
<reference evidence="2 3" key="1">
    <citation type="submission" date="2020-08" db="EMBL/GenBank/DDBJ databases">
        <title>Genomic Encyclopedia of Type Strains, Phase III (KMG-III): the genomes of soil and plant-associated and newly described type strains.</title>
        <authorList>
            <person name="Whitman W."/>
        </authorList>
    </citation>
    <scope>NUCLEOTIDE SEQUENCE [LARGE SCALE GENOMIC DNA]</scope>
    <source>
        <strain evidence="2 3">CECT 3226</strain>
    </source>
</reference>
<feature type="compositionally biased region" description="Basic and acidic residues" evidence="1">
    <location>
        <begin position="1"/>
        <end position="13"/>
    </location>
</feature>
<name>A0A7W8FCC4_9ACTN</name>
<evidence type="ECO:0000256" key="1">
    <source>
        <dbReference type="SAM" id="MobiDB-lite"/>
    </source>
</evidence>
<protein>
    <submittedName>
        <fullName evidence="2">Uncharacterized protein</fullName>
    </submittedName>
</protein>